<dbReference type="EMBL" id="CP155573">
    <property type="protein sequence ID" value="XFO65453.1"/>
    <property type="molecule type" value="Genomic_DNA"/>
</dbReference>
<evidence type="ECO:0000313" key="1">
    <source>
        <dbReference type="EMBL" id="XFO65453.1"/>
    </source>
</evidence>
<gene>
    <name evidence="1" type="ORF">SPSIL_015780</name>
</gene>
<accession>A0ABZ3IJ64</accession>
<protein>
    <submittedName>
        <fullName evidence="1">Uncharacterized protein</fullName>
    </submittedName>
</protein>
<organism evidence="1 2">
    <name type="scientific">Sporomusa silvacetica DSM 10669</name>
    <dbReference type="NCBI Taxonomy" id="1123289"/>
    <lineage>
        <taxon>Bacteria</taxon>
        <taxon>Bacillati</taxon>
        <taxon>Bacillota</taxon>
        <taxon>Negativicutes</taxon>
        <taxon>Selenomonadales</taxon>
        <taxon>Sporomusaceae</taxon>
        <taxon>Sporomusa</taxon>
    </lineage>
</organism>
<keyword evidence="2" id="KW-1185">Reference proteome</keyword>
<proteinExistence type="predicted"/>
<name>A0ABZ3IJ64_9FIRM</name>
<dbReference type="Proteomes" id="UP000216752">
    <property type="component" value="Chromosome"/>
</dbReference>
<evidence type="ECO:0000313" key="2">
    <source>
        <dbReference type="Proteomes" id="UP000216752"/>
    </source>
</evidence>
<reference evidence="1" key="1">
    <citation type="submission" date="2024-05" db="EMBL/GenBank/DDBJ databases">
        <title>Isolation and characterization of Sporomusa carbonis sp. nov., a carboxydotrophic hydrogenogen in the genus of Sporomusa isolated from a charcoal burning pile.</title>
        <authorList>
            <person name="Boeer T."/>
            <person name="Rosenbaum F."/>
            <person name="Eysell L."/>
            <person name="Mueller V."/>
            <person name="Daniel R."/>
            <person name="Poehlein A."/>
        </authorList>
    </citation>
    <scope>NUCLEOTIDE SEQUENCE [LARGE SCALE GENOMIC DNA]</scope>
    <source>
        <strain evidence="1">DSM 10669</strain>
    </source>
</reference>
<sequence length="55" mass="6038">MNPAGKIPYLCEDEGNSVSCAKGQVSFTSVEEERISIWKMPNQSGHVVKTKLILS</sequence>